<organism evidence="1">
    <name type="scientific">Salmonella enterica</name>
    <name type="common">Salmonella choleraesuis</name>
    <dbReference type="NCBI Taxonomy" id="28901"/>
    <lineage>
        <taxon>Bacteria</taxon>
        <taxon>Pseudomonadati</taxon>
        <taxon>Pseudomonadota</taxon>
        <taxon>Gammaproteobacteria</taxon>
        <taxon>Enterobacterales</taxon>
        <taxon>Enterobacteriaceae</taxon>
        <taxon>Salmonella</taxon>
    </lineage>
</organism>
<dbReference type="EMBL" id="AAKRIG010000069">
    <property type="protein sequence ID" value="ECU8779175.1"/>
    <property type="molecule type" value="Genomic_DNA"/>
</dbReference>
<dbReference type="AlphaFoldDB" id="A0A607GYC2"/>
<evidence type="ECO:0000313" key="1">
    <source>
        <dbReference type="EMBL" id="ECU8779175.1"/>
    </source>
</evidence>
<reference evidence="1" key="1">
    <citation type="submission" date="2018-07" db="EMBL/GenBank/DDBJ databases">
        <authorList>
            <consortium name="PulseNet: The National Subtyping Network for Foodborne Disease Surveillance"/>
            <person name="Tarr C.L."/>
            <person name="Trees E."/>
            <person name="Katz L.S."/>
            <person name="Carleton-Romer H.A."/>
            <person name="Stroika S."/>
            <person name="Kucerova Z."/>
            <person name="Roache K.F."/>
            <person name="Sabol A.L."/>
            <person name="Besser J."/>
            <person name="Gerner-Smidt P."/>
        </authorList>
    </citation>
    <scope>NUCLEOTIDE SEQUENCE</scope>
    <source>
        <strain evidence="1">PNUSAS011936</strain>
    </source>
</reference>
<proteinExistence type="predicted"/>
<protein>
    <submittedName>
        <fullName evidence="1">Baseplate J protein</fullName>
    </submittedName>
</protein>
<name>A0A607GYC2_SALER</name>
<comment type="caution">
    <text evidence="1">The sequence shown here is derived from an EMBL/GenBank/DDBJ whole genome shotgun (WGS) entry which is preliminary data.</text>
</comment>
<gene>
    <name evidence="1" type="ORF">CCF81_26250</name>
</gene>
<feature type="non-terminal residue" evidence="1">
    <location>
        <position position="84"/>
    </location>
</feature>
<accession>A0A607GYC2</accession>
<sequence length="84" mass="9211">MNLPRGGLPDITFADSDPSQIVTRAIRGFEAITGETLAPADPRRLFIQSLCSVIVQQRKAIDYSAKQNLLSYATEGSLDHLGYM</sequence>